<gene>
    <name evidence="2" type="ORF">MBEBAB_0338</name>
</gene>
<feature type="transmembrane region" description="Helical" evidence="1">
    <location>
        <begin position="53"/>
        <end position="76"/>
    </location>
</feature>
<dbReference type="EMBL" id="BATC01000003">
    <property type="protein sequence ID" value="GAD58088.1"/>
    <property type="molecule type" value="Genomic_DNA"/>
</dbReference>
<accession>A0A8E0KH71</accession>
<reference evidence="3" key="1">
    <citation type="journal article" date="2013" name="Genome Announc.">
        <title>Draft Genome Sequence of the Dimorphic Prosthecate Bacterium Brevundimonas abyssalis TAR-001T.</title>
        <authorList>
            <person name="Tsubouchi T."/>
            <person name="Nishi S."/>
            <person name="Usui K."/>
            <person name="Shimane Y."/>
            <person name="Takaki Y."/>
            <person name="Maruyama T."/>
            <person name="Hatada Y."/>
        </authorList>
    </citation>
    <scope>NUCLEOTIDE SEQUENCE [LARGE SCALE GENOMIC DNA]</scope>
    <source>
        <strain evidence="3">TAR-001</strain>
    </source>
</reference>
<dbReference type="AlphaFoldDB" id="A0A8E0KH71"/>
<keyword evidence="1" id="KW-0472">Membrane</keyword>
<evidence type="ECO:0000313" key="3">
    <source>
        <dbReference type="Proteomes" id="UP000016569"/>
    </source>
</evidence>
<sequence>MKEEIMTALQKSADTRFKLLKLAGFAVMGGIVGYGVGWLLVDYVELPALDGLGWSDAVALIVAMMLAAGGLSVLAASRNGRALAAATSADAPAGPTEVRDMRLQGAVLVLSGLLLLRRLWRSCPATPPPS</sequence>
<comment type="caution">
    <text evidence="2">The sequence shown here is derived from an EMBL/GenBank/DDBJ whole genome shotgun (WGS) entry which is preliminary data.</text>
</comment>
<name>A0A8E0KH71_9CAUL</name>
<protein>
    <submittedName>
        <fullName evidence="2">Uncharacterized protein</fullName>
    </submittedName>
</protein>
<evidence type="ECO:0000313" key="2">
    <source>
        <dbReference type="EMBL" id="GAD58088.1"/>
    </source>
</evidence>
<dbReference type="Proteomes" id="UP000016569">
    <property type="component" value="Unassembled WGS sequence"/>
</dbReference>
<keyword evidence="1" id="KW-0812">Transmembrane</keyword>
<organism evidence="2 3">
    <name type="scientific">Brevundimonas abyssalis TAR-001</name>
    <dbReference type="NCBI Taxonomy" id="1391729"/>
    <lineage>
        <taxon>Bacteria</taxon>
        <taxon>Pseudomonadati</taxon>
        <taxon>Pseudomonadota</taxon>
        <taxon>Alphaproteobacteria</taxon>
        <taxon>Caulobacterales</taxon>
        <taxon>Caulobacteraceae</taxon>
        <taxon>Brevundimonas</taxon>
    </lineage>
</organism>
<keyword evidence="1" id="KW-1133">Transmembrane helix</keyword>
<feature type="transmembrane region" description="Helical" evidence="1">
    <location>
        <begin position="20"/>
        <end position="41"/>
    </location>
</feature>
<keyword evidence="3" id="KW-1185">Reference proteome</keyword>
<evidence type="ECO:0000256" key="1">
    <source>
        <dbReference type="SAM" id="Phobius"/>
    </source>
</evidence>
<proteinExistence type="predicted"/>